<evidence type="ECO:0000259" key="3">
    <source>
        <dbReference type="PROSITE" id="PS50048"/>
    </source>
</evidence>
<dbReference type="SMART" id="SM00066">
    <property type="entry name" value="GAL4"/>
    <property type="match status" value="1"/>
</dbReference>
<protein>
    <recommendedName>
        <fullName evidence="3">Zn(2)-C6 fungal-type domain-containing protein</fullName>
    </recommendedName>
</protein>
<evidence type="ECO:0000313" key="5">
    <source>
        <dbReference type="Proteomes" id="UP000756346"/>
    </source>
</evidence>
<proteinExistence type="predicted"/>
<dbReference type="SUPFAM" id="SSF57701">
    <property type="entry name" value="Zn2/Cys6 DNA-binding domain"/>
    <property type="match status" value="1"/>
</dbReference>
<gene>
    <name evidence="4" type="ORF">B0I36DRAFT_335488</name>
</gene>
<evidence type="ECO:0000313" key="4">
    <source>
        <dbReference type="EMBL" id="KAH7018202.1"/>
    </source>
</evidence>
<dbReference type="OrthoDB" id="3525185at2759"/>
<reference evidence="4" key="1">
    <citation type="journal article" date="2021" name="Nat. Commun.">
        <title>Genetic determinants of endophytism in the Arabidopsis root mycobiome.</title>
        <authorList>
            <person name="Mesny F."/>
            <person name="Miyauchi S."/>
            <person name="Thiergart T."/>
            <person name="Pickel B."/>
            <person name="Atanasova L."/>
            <person name="Karlsson M."/>
            <person name="Huettel B."/>
            <person name="Barry K.W."/>
            <person name="Haridas S."/>
            <person name="Chen C."/>
            <person name="Bauer D."/>
            <person name="Andreopoulos W."/>
            <person name="Pangilinan J."/>
            <person name="LaButti K."/>
            <person name="Riley R."/>
            <person name="Lipzen A."/>
            <person name="Clum A."/>
            <person name="Drula E."/>
            <person name="Henrissat B."/>
            <person name="Kohler A."/>
            <person name="Grigoriev I.V."/>
            <person name="Martin F.M."/>
            <person name="Hacquard S."/>
        </authorList>
    </citation>
    <scope>NUCLEOTIDE SEQUENCE</scope>
    <source>
        <strain evidence="4">MPI-CAGE-CH-0230</strain>
    </source>
</reference>
<dbReference type="GO" id="GO:0000981">
    <property type="term" value="F:DNA-binding transcription factor activity, RNA polymerase II-specific"/>
    <property type="evidence" value="ECO:0007669"/>
    <property type="project" value="InterPro"/>
</dbReference>
<dbReference type="InterPro" id="IPR053178">
    <property type="entry name" value="Osmoadaptation_assoc"/>
</dbReference>
<dbReference type="Pfam" id="PF00172">
    <property type="entry name" value="Zn_clus"/>
    <property type="match status" value="1"/>
</dbReference>
<dbReference type="GO" id="GO:0008270">
    <property type="term" value="F:zinc ion binding"/>
    <property type="evidence" value="ECO:0007669"/>
    <property type="project" value="InterPro"/>
</dbReference>
<feature type="domain" description="Zn(2)-C6 fungal-type" evidence="3">
    <location>
        <begin position="10"/>
        <end position="38"/>
    </location>
</feature>
<dbReference type="Gene3D" id="4.10.240.10">
    <property type="entry name" value="Zn(2)-C6 fungal-type DNA-binding domain"/>
    <property type="match status" value="1"/>
</dbReference>
<dbReference type="PANTHER" id="PTHR38111">
    <property type="entry name" value="ZN(2)-C6 FUNGAL-TYPE DOMAIN-CONTAINING PROTEIN-RELATED"/>
    <property type="match status" value="1"/>
</dbReference>
<accession>A0A9P8XU73</accession>
<organism evidence="4 5">
    <name type="scientific">Microdochium trichocladiopsis</name>
    <dbReference type="NCBI Taxonomy" id="1682393"/>
    <lineage>
        <taxon>Eukaryota</taxon>
        <taxon>Fungi</taxon>
        <taxon>Dikarya</taxon>
        <taxon>Ascomycota</taxon>
        <taxon>Pezizomycotina</taxon>
        <taxon>Sordariomycetes</taxon>
        <taxon>Xylariomycetidae</taxon>
        <taxon>Xylariales</taxon>
        <taxon>Microdochiaceae</taxon>
        <taxon>Microdochium</taxon>
    </lineage>
</organism>
<evidence type="ECO:0000256" key="1">
    <source>
        <dbReference type="ARBA" id="ARBA00023242"/>
    </source>
</evidence>
<dbReference type="PROSITE" id="PS50048">
    <property type="entry name" value="ZN2_CY6_FUNGAL_2"/>
    <property type="match status" value="1"/>
</dbReference>
<keyword evidence="1" id="KW-0539">Nucleus</keyword>
<dbReference type="RefSeq" id="XP_046006469.1">
    <property type="nucleotide sequence ID" value="XM_046155482.1"/>
</dbReference>
<sequence length="508" mass="55853">MVGVPGRSKACLTCRRRRKGCDGARPNCSQCIAAGLECAGYARQTIFVNWTEGDTPVAYSRRDREGNTTNARQTARDGAVARQQAGGAMRPLLHGLTRTAYVERYNGLFWSQFLPHGKKASARANDHCGSEGFLLVAESMYTSQPAVQRVLLALSLSTVGRSNRDMALVHGGVRAYTSTVQSLANMIASGLSMGSDVALILVKGLNTFEIMFGEDHAEIVAQSRKLISHIEGEIAMLEARGPASLQTGDAHEMLVVGRLFLLVSNIRTRKRSFLHSPEWMSVPWLVIPKNPRDRLVDIMFEVAGLLEDIDSLQAAASNGDKNYETLRLDIADACWQLDERLQRWSAEDAPVVSFYDSAGSFREAWDPDDYARADMVQVYWSACLLLYELMGMVVDDPQSLPARCDPLVYLRKIGETLPVIWTAGAGIIATARGTFPMGVALYVLYSHPYTDPEIIGMFARLRARPDVQATLGPFMDSLVAELVTQKAPRLQQDMVTRTRTSAPGATAQ</sequence>
<keyword evidence="5" id="KW-1185">Reference proteome</keyword>
<dbReference type="InterPro" id="IPR001138">
    <property type="entry name" value="Zn2Cys6_DnaBD"/>
</dbReference>
<evidence type="ECO:0000256" key="2">
    <source>
        <dbReference type="SAM" id="MobiDB-lite"/>
    </source>
</evidence>
<comment type="caution">
    <text evidence="4">The sequence shown here is derived from an EMBL/GenBank/DDBJ whole genome shotgun (WGS) entry which is preliminary data.</text>
</comment>
<name>A0A9P8XU73_9PEZI</name>
<dbReference type="PANTHER" id="PTHR38111:SF11">
    <property type="entry name" value="TRANSCRIPTION FACTOR DOMAIN-CONTAINING PROTEIN-RELATED"/>
    <property type="match status" value="1"/>
</dbReference>
<dbReference type="EMBL" id="JAGTJQ010000011">
    <property type="protein sequence ID" value="KAH7018202.1"/>
    <property type="molecule type" value="Genomic_DNA"/>
</dbReference>
<dbReference type="GeneID" id="70185028"/>
<dbReference type="InterPro" id="IPR036864">
    <property type="entry name" value="Zn2-C6_fun-type_DNA-bd_sf"/>
</dbReference>
<dbReference type="PROSITE" id="PS00463">
    <property type="entry name" value="ZN2_CY6_FUNGAL_1"/>
    <property type="match status" value="1"/>
</dbReference>
<dbReference type="Proteomes" id="UP000756346">
    <property type="component" value="Unassembled WGS sequence"/>
</dbReference>
<dbReference type="AlphaFoldDB" id="A0A9P8XU73"/>
<feature type="region of interest" description="Disordered" evidence="2">
    <location>
        <begin position="58"/>
        <end position="78"/>
    </location>
</feature>
<dbReference type="CDD" id="cd00067">
    <property type="entry name" value="GAL4"/>
    <property type="match status" value="1"/>
</dbReference>